<feature type="signal peptide" evidence="1">
    <location>
        <begin position="1"/>
        <end position="20"/>
    </location>
</feature>
<sequence length="40" mass="4338">MPSLCSATLLLNFCLGLTTAPQSVRSCFLQVILHVENFVA</sequence>
<reference evidence="2" key="2">
    <citation type="journal article" date="2015" name="Data Brief">
        <title>Shoot transcriptome of the giant reed, Arundo donax.</title>
        <authorList>
            <person name="Barrero R.A."/>
            <person name="Guerrero F.D."/>
            <person name="Moolhuijzen P."/>
            <person name="Goolsby J.A."/>
            <person name="Tidwell J."/>
            <person name="Bellgard S.E."/>
            <person name="Bellgard M.I."/>
        </authorList>
    </citation>
    <scope>NUCLEOTIDE SEQUENCE</scope>
    <source>
        <tissue evidence="2">Shoot tissue taken approximately 20 cm above the soil surface</tissue>
    </source>
</reference>
<proteinExistence type="predicted"/>
<organism evidence="2">
    <name type="scientific">Arundo donax</name>
    <name type="common">Giant reed</name>
    <name type="synonym">Donax arundinaceus</name>
    <dbReference type="NCBI Taxonomy" id="35708"/>
    <lineage>
        <taxon>Eukaryota</taxon>
        <taxon>Viridiplantae</taxon>
        <taxon>Streptophyta</taxon>
        <taxon>Embryophyta</taxon>
        <taxon>Tracheophyta</taxon>
        <taxon>Spermatophyta</taxon>
        <taxon>Magnoliopsida</taxon>
        <taxon>Liliopsida</taxon>
        <taxon>Poales</taxon>
        <taxon>Poaceae</taxon>
        <taxon>PACMAD clade</taxon>
        <taxon>Arundinoideae</taxon>
        <taxon>Arundineae</taxon>
        <taxon>Arundo</taxon>
    </lineage>
</organism>
<keyword evidence="1" id="KW-0732">Signal</keyword>
<feature type="chain" id="PRO_5002059875" evidence="1">
    <location>
        <begin position="21"/>
        <end position="40"/>
    </location>
</feature>
<protein>
    <submittedName>
        <fullName evidence="2">Uncharacterized protein</fullName>
    </submittedName>
</protein>
<dbReference type="EMBL" id="GBRH01265690">
    <property type="protein sequence ID" value="JAD32205.1"/>
    <property type="molecule type" value="Transcribed_RNA"/>
</dbReference>
<accession>A0A0A8Z628</accession>
<dbReference type="AlphaFoldDB" id="A0A0A8Z628"/>
<evidence type="ECO:0000313" key="2">
    <source>
        <dbReference type="EMBL" id="JAD32205.1"/>
    </source>
</evidence>
<name>A0A0A8Z628_ARUDO</name>
<reference evidence="2" key="1">
    <citation type="submission" date="2014-09" db="EMBL/GenBank/DDBJ databases">
        <authorList>
            <person name="Magalhaes I.L.F."/>
            <person name="Oliveira U."/>
            <person name="Santos F.R."/>
            <person name="Vidigal T.H.D.A."/>
            <person name="Brescovit A.D."/>
            <person name="Santos A.J."/>
        </authorList>
    </citation>
    <scope>NUCLEOTIDE SEQUENCE</scope>
    <source>
        <tissue evidence="2">Shoot tissue taken approximately 20 cm above the soil surface</tissue>
    </source>
</reference>
<evidence type="ECO:0000256" key="1">
    <source>
        <dbReference type="SAM" id="SignalP"/>
    </source>
</evidence>